<keyword evidence="1" id="KW-0472">Membrane</keyword>
<accession>A0A9X1WMA9</accession>
<sequence>MTTLINSLRSETTKLFSMRSTLVYAVLLTGALFGPVTLMGLFGDSPGFTWATLTTGFQIFLLVAVVFAAATTAGDIRNHMHAQAFLTQRGRWQWVVSKIVTTAVFVGVLYLVGIALSLGAASVLGSGMELDSGLTLFYVPLISSVLFSAMTVGLACVVRSQVGAVAIPAAWILVIDGMLGFAAEQIDAFRPLAAIAPVQRQDQLINGADPLGLGLSGAVCYLIIVGWFVVLAGVGLWRNAASDVR</sequence>
<gene>
    <name evidence="2" type="ORF">MUN33_10700</name>
</gene>
<dbReference type="EMBL" id="JALIEA010000017">
    <property type="protein sequence ID" value="MCJ7859172.1"/>
    <property type="molecule type" value="Genomic_DNA"/>
</dbReference>
<name>A0A9X1WMA9_9CORY</name>
<reference evidence="2" key="1">
    <citation type="submission" date="2022-04" db="EMBL/GenBank/DDBJ databases">
        <title>Corynebacterium kalidii LD5P10.</title>
        <authorList>
            <person name="Sun J.Q."/>
        </authorList>
    </citation>
    <scope>NUCLEOTIDE SEQUENCE</scope>
    <source>
        <strain evidence="2">LD5P10</strain>
    </source>
</reference>
<feature type="transmembrane region" description="Helical" evidence="1">
    <location>
        <begin position="99"/>
        <end position="124"/>
    </location>
</feature>
<feature type="transmembrane region" description="Helical" evidence="1">
    <location>
        <begin position="165"/>
        <end position="183"/>
    </location>
</feature>
<evidence type="ECO:0000313" key="2">
    <source>
        <dbReference type="EMBL" id="MCJ7859172.1"/>
    </source>
</evidence>
<dbReference type="Proteomes" id="UP001139207">
    <property type="component" value="Unassembled WGS sequence"/>
</dbReference>
<proteinExistence type="predicted"/>
<comment type="caution">
    <text evidence="2">The sequence shown here is derived from an EMBL/GenBank/DDBJ whole genome shotgun (WGS) entry which is preliminary data.</text>
</comment>
<keyword evidence="3" id="KW-1185">Reference proteome</keyword>
<protein>
    <submittedName>
        <fullName evidence="2">ABC transporter permease</fullName>
    </submittedName>
</protein>
<organism evidence="2 3">
    <name type="scientific">Corynebacterium kalidii</name>
    <dbReference type="NCBI Taxonomy" id="2931982"/>
    <lineage>
        <taxon>Bacteria</taxon>
        <taxon>Bacillati</taxon>
        <taxon>Actinomycetota</taxon>
        <taxon>Actinomycetes</taxon>
        <taxon>Mycobacteriales</taxon>
        <taxon>Corynebacteriaceae</taxon>
        <taxon>Corynebacterium</taxon>
    </lineage>
</organism>
<feature type="transmembrane region" description="Helical" evidence="1">
    <location>
        <begin position="21"/>
        <end position="42"/>
    </location>
</feature>
<evidence type="ECO:0000313" key="3">
    <source>
        <dbReference type="Proteomes" id="UP001139207"/>
    </source>
</evidence>
<dbReference type="RefSeq" id="WP_244804907.1">
    <property type="nucleotide sequence ID" value="NZ_JALIEA010000017.1"/>
</dbReference>
<dbReference type="AlphaFoldDB" id="A0A9X1WMA9"/>
<feature type="transmembrane region" description="Helical" evidence="1">
    <location>
        <begin position="48"/>
        <end position="70"/>
    </location>
</feature>
<feature type="transmembrane region" description="Helical" evidence="1">
    <location>
        <begin position="213"/>
        <end position="237"/>
    </location>
</feature>
<evidence type="ECO:0000256" key="1">
    <source>
        <dbReference type="SAM" id="Phobius"/>
    </source>
</evidence>
<feature type="transmembrane region" description="Helical" evidence="1">
    <location>
        <begin position="136"/>
        <end position="158"/>
    </location>
</feature>
<keyword evidence="1" id="KW-1133">Transmembrane helix</keyword>
<keyword evidence="1" id="KW-0812">Transmembrane</keyword>